<reference evidence="4 5" key="2">
    <citation type="journal article" date="2008" name="Nature">
        <title>The Phaeodactylum genome reveals the evolutionary history of diatom genomes.</title>
        <authorList>
            <person name="Bowler C."/>
            <person name="Allen A.E."/>
            <person name="Badger J.H."/>
            <person name="Grimwood J."/>
            <person name="Jabbari K."/>
            <person name="Kuo A."/>
            <person name="Maheswari U."/>
            <person name="Martens C."/>
            <person name="Maumus F."/>
            <person name="Otillar R.P."/>
            <person name="Rayko E."/>
            <person name="Salamov A."/>
            <person name="Vandepoele K."/>
            <person name="Beszteri B."/>
            <person name="Gruber A."/>
            <person name="Heijde M."/>
            <person name="Katinka M."/>
            <person name="Mock T."/>
            <person name="Valentin K."/>
            <person name="Verret F."/>
            <person name="Berges J.A."/>
            <person name="Brownlee C."/>
            <person name="Cadoret J.P."/>
            <person name="Chiovitti A."/>
            <person name="Choi C.J."/>
            <person name="Coesel S."/>
            <person name="De Martino A."/>
            <person name="Detter J.C."/>
            <person name="Durkin C."/>
            <person name="Falciatore A."/>
            <person name="Fournet J."/>
            <person name="Haruta M."/>
            <person name="Huysman M.J."/>
            <person name="Jenkins B.D."/>
            <person name="Jiroutova K."/>
            <person name="Jorgensen R.E."/>
            <person name="Joubert Y."/>
            <person name="Kaplan A."/>
            <person name="Kroger N."/>
            <person name="Kroth P.G."/>
            <person name="La Roche J."/>
            <person name="Lindquist E."/>
            <person name="Lommer M."/>
            <person name="Martin-Jezequel V."/>
            <person name="Lopez P.J."/>
            <person name="Lucas S."/>
            <person name="Mangogna M."/>
            <person name="McGinnis K."/>
            <person name="Medlin L.K."/>
            <person name="Montsant A."/>
            <person name="Oudot-Le Secq M.P."/>
            <person name="Napoli C."/>
            <person name="Obornik M."/>
            <person name="Parker M.S."/>
            <person name="Petit J.L."/>
            <person name="Porcel B.M."/>
            <person name="Poulsen N."/>
            <person name="Robison M."/>
            <person name="Rychlewski L."/>
            <person name="Rynearson T.A."/>
            <person name="Schmutz J."/>
            <person name="Shapiro H."/>
            <person name="Siaut M."/>
            <person name="Stanley M."/>
            <person name="Sussman M.R."/>
            <person name="Taylor A.R."/>
            <person name="Vardi A."/>
            <person name="von Dassow P."/>
            <person name="Vyverman W."/>
            <person name="Willis A."/>
            <person name="Wyrwicz L.S."/>
            <person name="Rokhsar D.S."/>
            <person name="Weissenbach J."/>
            <person name="Armbrust E.V."/>
            <person name="Green B.R."/>
            <person name="Van de Peer Y."/>
            <person name="Grigoriev I.V."/>
        </authorList>
    </citation>
    <scope>NUCLEOTIDE SEQUENCE [LARGE SCALE GENOMIC DNA]</scope>
    <source>
        <strain evidence="4 5">CCMP1335</strain>
    </source>
</reference>
<feature type="compositionally biased region" description="Polar residues" evidence="1">
    <location>
        <begin position="1"/>
        <end position="11"/>
    </location>
</feature>
<name>B8BZI5_THAPS</name>
<dbReference type="eggNOG" id="ENOG502QQYF">
    <property type="taxonomic scope" value="Eukaryota"/>
</dbReference>
<feature type="region of interest" description="Disordered" evidence="1">
    <location>
        <begin position="1"/>
        <end position="33"/>
    </location>
</feature>
<dbReference type="PANTHER" id="PTHR43336">
    <property type="entry name" value="OXYGEN SENSOR HISTIDINE KINASE RESPONSE REGULATOR DEVS/DOSS"/>
    <property type="match status" value="1"/>
</dbReference>
<proteinExistence type="predicted"/>
<dbReference type="CDD" id="cd07302">
    <property type="entry name" value="CHD"/>
    <property type="match status" value="1"/>
</dbReference>
<evidence type="ECO:0000313" key="4">
    <source>
        <dbReference type="EMBL" id="EED92882.1"/>
    </source>
</evidence>
<dbReference type="PANTHER" id="PTHR43336:SF3">
    <property type="entry name" value="GUANYLATE CYCLASE DOMAIN-CONTAINING PROTEIN"/>
    <property type="match status" value="1"/>
</dbReference>
<keyword evidence="2" id="KW-0472">Membrane</keyword>
<evidence type="ECO:0000256" key="2">
    <source>
        <dbReference type="SAM" id="Phobius"/>
    </source>
</evidence>
<dbReference type="EMBL" id="CM000641">
    <property type="protein sequence ID" value="EED92882.1"/>
    <property type="molecule type" value="Genomic_DNA"/>
</dbReference>
<dbReference type="KEGG" id="tps:THAPSDRAFT_4523"/>
<dbReference type="STRING" id="35128.B8BZI5"/>
<keyword evidence="2" id="KW-1133">Transmembrane helix</keyword>
<feature type="domain" description="Guanylate cyclase" evidence="3">
    <location>
        <begin position="474"/>
        <end position="624"/>
    </location>
</feature>
<reference evidence="4 5" key="1">
    <citation type="journal article" date="2004" name="Science">
        <title>The genome of the diatom Thalassiosira pseudonana: ecology, evolution, and metabolism.</title>
        <authorList>
            <person name="Armbrust E.V."/>
            <person name="Berges J.A."/>
            <person name="Bowler C."/>
            <person name="Green B.R."/>
            <person name="Martinez D."/>
            <person name="Putnam N.H."/>
            <person name="Zhou S."/>
            <person name="Allen A.E."/>
            <person name="Apt K.E."/>
            <person name="Bechner M."/>
            <person name="Brzezinski M.A."/>
            <person name="Chaal B.K."/>
            <person name="Chiovitti A."/>
            <person name="Davis A.K."/>
            <person name="Demarest M.S."/>
            <person name="Detter J.C."/>
            <person name="Glavina T."/>
            <person name="Goodstein D."/>
            <person name="Hadi M.Z."/>
            <person name="Hellsten U."/>
            <person name="Hildebrand M."/>
            <person name="Jenkins B.D."/>
            <person name="Jurka J."/>
            <person name="Kapitonov V.V."/>
            <person name="Kroger N."/>
            <person name="Lau W.W."/>
            <person name="Lane T.W."/>
            <person name="Larimer F.W."/>
            <person name="Lippmeier J.C."/>
            <person name="Lucas S."/>
            <person name="Medina M."/>
            <person name="Montsant A."/>
            <person name="Obornik M."/>
            <person name="Parker M.S."/>
            <person name="Palenik B."/>
            <person name="Pazour G.J."/>
            <person name="Richardson P.M."/>
            <person name="Rynearson T.A."/>
            <person name="Saito M.A."/>
            <person name="Schwartz D.C."/>
            <person name="Thamatrakoln K."/>
            <person name="Valentin K."/>
            <person name="Vardi A."/>
            <person name="Wilkerson F.P."/>
            <person name="Rokhsar D.S."/>
        </authorList>
    </citation>
    <scope>NUCLEOTIDE SEQUENCE [LARGE SCALE GENOMIC DNA]</scope>
    <source>
        <strain evidence="4 5">CCMP1335</strain>
    </source>
</reference>
<feature type="transmembrane region" description="Helical" evidence="2">
    <location>
        <begin position="78"/>
        <end position="101"/>
    </location>
</feature>
<accession>B8BZI5</accession>
<evidence type="ECO:0000313" key="5">
    <source>
        <dbReference type="Proteomes" id="UP000001449"/>
    </source>
</evidence>
<feature type="transmembrane region" description="Helical" evidence="2">
    <location>
        <begin position="145"/>
        <end position="165"/>
    </location>
</feature>
<dbReference type="RefSeq" id="XP_002289345.1">
    <property type="nucleotide sequence ID" value="XM_002289309.1"/>
</dbReference>
<feature type="transmembrane region" description="Helical" evidence="2">
    <location>
        <begin position="356"/>
        <end position="377"/>
    </location>
</feature>
<dbReference type="SMR" id="B8BZI5"/>
<dbReference type="GO" id="GO:0009190">
    <property type="term" value="P:cyclic nucleotide biosynthetic process"/>
    <property type="evidence" value="ECO:0007669"/>
    <property type="project" value="InterPro"/>
</dbReference>
<dbReference type="AlphaFoldDB" id="B8BZI5"/>
<dbReference type="Proteomes" id="UP000001449">
    <property type="component" value="Chromosome 4"/>
</dbReference>
<sequence length="830" mass="91989">MGTLKSIGSTQTEDEPRKPVHEEDNESGPLPSSCQYTKVRIDRLIDSNAAITFMSLVTVYALYGDDVRILAFEPSSDGAFLAMSTIAFMSFLLEISLLCWCRDNYLQKPDLEALKEICTVRHWNRRESAVAYMKKLGKALHMGSFYFWLDLISTFSMVIEMPWILQGGMESAVDSIDSTMTGKASMAGARAANKLKILRMQGAKSAGVAPAVGAIPAESHVGAEMSDRTTKKVIVGILIMLMGIPLLQVDEVDYRNEFSMNMVLENRIQLSDGISAGELERWQFSESLLLESTDCIGITYRGFDDGLRTNATIPEGRQSVGSLRRQAIDVITISDVDYVRLMTSVFDASERVREEAFLGMLLTSFVIVLLGLGMISFTKDVRNLVIVPIEKMVQLVKEISENPLGNDFSLKIDDKNKDDGMETTLLIRTISKIAGLMRVGFGEAGADIIGKNLNITEGPDAMNFLGNGRKIHSIFGFCDVRQFTDTTECLQEEVMLFVNRIAHILHSIVVQCDGAANKNIGDAFLLTWKVNKRQLTGCEEHNYSGDKALYSFVKTMIEMSRHEDFLCNFSPRALSELYERMPGYKCRIGCGLHFGWAIEGAIGSSMKIDASYISPHVNMSETLEGASKQYGVPILMSEPFYNLLSEEATAGCRKLDVVKKSMSGKAVGLYTYDVDLSVGFADTITEKNTTKEKTRNNIRKSTFSLVAAATATANVINKESGDSSESISKSEKTDGLGDLPTIKISNNFPHIWKSDADIVRVRAHFSDYQRALWTTGMQAFVDGNWDVAKANFEAVLKQTEGTDGPSLLHLERMKGHNYSAPDSWQGYWES</sequence>
<organism evidence="4 5">
    <name type="scientific">Thalassiosira pseudonana</name>
    <name type="common">Marine diatom</name>
    <name type="synonym">Cyclotella nana</name>
    <dbReference type="NCBI Taxonomy" id="35128"/>
    <lineage>
        <taxon>Eukaryota</taxon>
        <taxon>Sar</taxon>
        <taxon>Stramenopiles</taxon>
        <taxon>Ochrophyta</taxon>
        <taxon>Bacillariophyta</taxon>
        <taxon>Coscinodiscophyceae</taxon>
        <taxon>Thalassiosirophycidae</taxon>
        <taxon>Thalassiosirales</taxon>
        <taxon>Thalassiosiraceae</taxon>
        <taxon>Thalassiosira</taxon>
    </lineage>
</organism>
<dbReference type="GO" id="GO:0035556">
    <property type="term" value="P:intracellular signal transduction"/>
    <property type="evidence" value="ECO:0007669"/>
    <property type="project" value="InterPro"/>
</dbReference>
<protein>
    <recommendedName>
        <fullName evidence="3">Guanylate cyclase domain-containing protein</fullName>
    </recommendedName>
</protein>
<dbReference type="InParanoid" id="B8BZI5"/>
<dbReference type="InterPro" id="IPR001054">
    <property type="entry name" value="A/G_cyclase"/>
</dbReference>
<evidence type="ECO:0000259" key="3">
    <source>
        <dbReference type="PROSITE" id="PS50125"/>
    </source>
</evidence>
<dbReference type="HOGENOM" id="CLU_007387_1_0_1"/>
<feature type="transmembrane region" description="Helical" evidence="2">
    <location>
        <begin position="44"/>
        <end position="63"/>
    </location>
</feature>
<gene>
    <name evidence="4" type="ORF">THAPSDRAFT_4523</name>
</gene>
<feature type="transmembrane region" description="Helical" evidence="2">
    <location>
        <begin position="233"/>
        <end position="252"/>
    </location>
</feature>
<dbReference type="SUPFAM" id="SSF55073">
    <property type="entry name" value="Nucleotide cyclase"/>
    <property type="match status" value="1"/>
</dbReference>
<dbReference type="Gene3D" id="3.30.70.1230">
    <property type="entry name" value="Nucleotide cyclase"/>
    <property type="match status" value="1"/>
</dbReference>
<evidence type="ECO:0000256" key="1">
    <source>
        <dbReference type="SAM" id="MobiDB-lite"/>
    </source>
</evidence>
<dbReference type="PROSITE" id="PS50125">
    <property type="entry name" value="GUANYLATE_CYCLASE_2"/>
    <property type="match status" value="1"/>
</dbReference>
<dbReference type="InterPro" id="IPR029787">
    <property type="entry name" value="Nucleotide_cyclase"/>
</dbReference>
<keyword evidence="2" id="KW-0812">Transmembrane</keyword>
<dbReference type="GeneID" id="7446105"/>
<dbReference type="OMA" id="DEWNYNT"/>
<keyword evidence="5" id="KW-1185">Reference proteome</keyword>
<dbReference type="PaxDb" id="35128-Thaps4523"/>